<feature type="compositionally biased region" description="Low complexity" evidence="1">
    <location>
        <begin position="30"/>
        <end position="40"/>
    </location>
</feature>
<dbReference type="AlphaFoldDB" id="A0A8V5G2G2"/>
<protein>
    <submittedName>
        <fullName evidence="2">Uncharacterized protein</fullName>
    </submittedName>
</protein>
<name>A0A8V5G2G2_MELUD</name>
<organism evidence="2 3">
    <name type="scientific">Melopsittacus undulatus</name>
    <name type="common">Budgerigar</name>
    <name type="synonym">Psittacus undulatus</name>
    <dbReference type="NCBI Taxonomy" id="13146"/>
    <lineage>
        <taxon>Eukaryota</taxon>
        <taxon>Metazoa</taxon>
        <taxon>Chordata</taxon>
        <taxon>Craniata</taxon>
        <taxon>Vertebrata</taxon>
        <taxon>Euteleostomi</taxon>
        <taxon>Archelosauria</taxon>
        <taxon>Archosauria</taxon>
        <taxon>Dinosauria</taxon>
        <taxon>Saurischia</taxon>
        <taxon>Theropoda</taxon>
        <taxon>Coelurosauria</taxon>
        <taxon>Aves</taxon>
        <taxon>Neognathae</taxon>
        <taxon>Neoaves</taxon>
        <taxon>Telluraves</taxon>
        <taxon>Australaves</taxon>
        <taxon>Psittaciformes</taxon>
        <taxon>Psittaculidae</taxon>
        <taxon>Melopsittacus</taxon>
    </lineage>
</organism>
<reference evidence="2" key="3">
    <citation type="submission" date="2025-09" db="UniProtKB">
        <authorList>
            <consortium name="Ensembl"/>
        </authorList>
    </citation>
    <scope>IDENTIFICATION</scope>
</reference>
<proteinExistence type="predicted"/>
<reference evidence="2" key="1">
    <citation type="submission" date="2020-03" db="EMBL/GenBank/DDBJ databases">
        <title>Melopsittacus undulatus (budgerigar) genome, bMelUnd1, maternal haplotype with Z.</title>
        <authorList>
            <person name="Gedman G."/>
            <person name="Mountcastle J."/>
            <person name="Haase B."/>
            <person name="Formenti G."/>
            <person name="Wright T."/>
            <person name="Apodaca J."/>
            <person name="Pelan S."/>
            <person name="Chow W."/>
            <person name="Rhie A."/>
            <person name="Howe K."/>
            <person name="Fedrigo O."/>
            <person name="Jarvis E.D."/>
        </authorList>
    </citation>
    <scope>NUCLEOTIDE SEQUENCE [LARGE SCALE GENOMIC DNA]</scope>
</reference>
<evidence type="ECO:0000313" key="2">
    <source>
        <dbReference type="Ensembl" id="ENSMUNP00000028243.1"/>
    </source>
</evidence>
<sequence>MAEAAGSRDQPAAGRTLPDAAHRAEEELESASLDAPAAAAGRRRERRSGVSAVGTAERFPGGSLGPAAASDPDTSLLEAAKATPRRSSIIKVRMGCSCREVSFHLEILTQ</sequence>
<dbReference type="Proteomes" id="UP000694405">
    <property type="component" value="Chromosome 8"/>
</dbReference>
<keyword evidence="3" id="KW-1185">Reference proteome</keyword>
<evidence type="ECO:0000256" key="1">
    <source>
        <dbReference type="SAM" id="MobiDB-lite"/>
    </source>
</evidence>
<accession>A0A8V5G2G2</accession>
<dbReference type="Ensembl" id="ENSMUNT00000025919.1">
    <property type="protein sequence ID" value="ENSMUNP00000028243.1"/>
    <property type="gene ID" value="ENSMUNG00000017537.1"/>
</dbReference>
<reference evidence="2" key="2">
    <citation type="submission" date="2025-08" db="UniProtKB">
        <authorList>
            <consortium name="Ensembl"/>
        </authorList>
    </citation>
    <scope>IDENTIFICATION</scope>
</reference>
<evidence type="ECO:0000313" key="3">
    <source>
        <dbReference type="Proteomes" id="UP000694405"/>
    </source>
</evidence>
<feature type="region of interest" description="Disordered" evidence="1">
    <location>
        <begin position="1"/>
        <end position="84"/>
    </location>
</feature>